<gene>
    <name evidence="1" type="ORF">ALQ32_00980</name>
</gene>
<dbReference type="Proteomes" id="UP000268056">
    <property type="component" value="Unassembled WGS sequence"/>
</dbReference>
<evidence type="ECO:0000313" key="2">
    <source>
        <dbReference type="Proteomes" id="UP000268056"/>
    </source>
</evidence>
<sequence length="58" mass="6566">MSDNKNSNTENPEAISPMWLEVTELEAVLIGLYRQLSEQDRRQVRRITGYLAQPCGSG</sequence>
<protein>
    <submittedName>
        <fullName evidence="1">Uncharacterized protein</fullName>
    </submittedName>
</protein>
<proteinExistence type="predicted"/>
<comment type="caution">
    <text evidence="1">The sequence shown here is derived from an EMBL/GenBank/DDBJ whole genome shotgun (WGS) entry which is preliminary data.</text>
</comment>
<evidence type="ECO:0000313" key="1">
    <source>
        <dbReference type="EMBL" id="RMO87091.1"/>
    </source>
</evidence>
<accession>A0A3M3YXV9</accession>
<reference evidence="1 2" key="1">
    <citation type="submission" date="2018-08" db="EMBL/GenBank/DDBJ databases">
        <title>Recombination of ecologically and evolutionarily significant loci maintains genetic cohesion in the Pseudomonas syringae species complex.</title>
        <authorList>
            <person name="Dillon M."/>
            <person name="Thakur S."/>
            <person name="Almeida R.N.D."/>
            <person name="Weir B.S."/>
            <person name="Guttman D.S."/>
        </authorList>
    </citation>
    <scope>NUCLEOTIDE SEQUENCE [LARGE SCALE GENOMIC DNA]</scope>
    <source>
        <strain evidence="1 2">ICMP 4092</strain>
    </source>
</reference>
<name>A0A3M3YXV9_9PSED</name>
<dbReference type="AlphaFoldDB" id="A0A3M3YXV9"/>
<dbReference type="RefSeq" id="WP_199726904.1">
    <property type="nucleotide sequence ID" value="NZ_RBQC01000092.1"/>
</dbReference>
<organism evidence="1 2">
    <name type="scientific">Pseudomonas syringae pv. tagetis</name>
    <dbReference type="NCBI Taxonomy" id="129140"/>
    <lineage>
        <taxon>Bacteria</taxon>
        <taxon>Pseudomonadati</taxon>
        <taxon>Pseudomonadota</taxon>
        <taxon>Gammaproteobacteria</taxon>
        <taxon>Pseudomonadales</taxon>
        <taxon>Pseudomonadaceae</taxon>
        <taxon>Pseudomonas</taxon>
    </lineage>
</organism>
<dbReference type="EMBL" id="RBQC01000092">
    <property type="protein sequence ID" value="RMO87091.1"/>
    <property type="molecule type" value="Genomic_DNA"/>
</dbReference>